<sequence>MECLLTLVDIQRRTIAQQALFEIGRVREFEQAEMTHVCCNRETSRADELMDDAEVDGIIEEEKEFVAILDEKMRDISSSADSKSIEEGWLSIIFDFRTPDKPFEREKYWIGAGDDDYEQVPLTTSALISGSTMSLGIARADEEKDRYWFLSEATAGHEMPQSSIYSAWVEWVYQNPDKYDYPLPVDREWYEKRKYWATRQAEVLEGLS</sequence>
<evidence type="ECO:0000313" key="2">
    <source>
        <dbReference type="Proteomes" id="UP000186955"/>
    </source>
</evidence>
<proteinExistence type="predicted"/>
<dbReference type="AlphaFoldDB" id="A0A1Q5SP45"/>
<name>A0A1Q5SP45_9EURO</name>
<reference evidence="1 2" key="1">
    <citation type="submission" date="2016-10" db="EMBL/GenBank/DDBJ databases">
        <title>Genome sequence of the ascomycete fungus Penicillium subrubescens.</title>
        <authorList>
            <person name="De Vries R.P."/>
            <person name="Peng M."/>
            <person name="Dilokpimol A."/>
            <person name="Hilden K."/>
            <person name="Makela M.R."/>
            <person name="Grigoriev I."/>
            <person name="Riley R."/>
            <person name="Granchi Z."/>
        </authorList>
    </citation>
    <scope>NUCLEOTIDE SEQUENCE [LARGE SCALE GENOMIC DNA]</scope>
    <source>
        <strain evidence="1 2">CBS 132785</strain>
    </source>
</reference>
<organism evidence="1 2">
    <name type="scientific">Penicillium subrubescens</name>
    <dbReference type="NCBI Taxonomy" id="1316194"/>
    <lineage>
        <taxon>Eukaryota</taxon>
        <taxon>Fungi</taxon>
        <taxon>Dikarya</taxon>
        <taxon>Ascomycota</taxon>
        <taxon>Pezizomycotina</taxon>
        <taxon>Eurotiomycetes</taxon>
        <taxon>Eurotiomycetidae</taxon>
        <taxon>Eurotiales</taxon>
        <taxon>Aspergillaceae</taxon>
        <taxon>Penicillium</taxon>
    </lineage>
</organism>
<accession>A0A1Q5SP45</accession>
<dbReference type="Proteomes" id="UP000186955">
    <property type="component" value="Unassembled WGS sequence"/>
</dbReference>
<gene>
    <name evidence="1" type="ORF">PENSUB_13759</name>
</gene>
<evidence type="ECO:0000313" key="1">
    <source>
        <dbReference type="EMBL" id="OKO89693.1"/>
    </source>
</evidence>
<keyword evidence="2" id="KW-1185">Reference proteome</keyword>
<dbReference type="EMBL" id="MNBE01000773">
    <property type="protein sequence ID" value="OKO89693.1"/>
    <property type="molecule type" value="Genomic_DNA"/>
</dbReference>
<comment type="caution">
    <text evidence="1">The sequence shown here is derived from an EMBL/GenBank/DDBJ whole genome shotgun (WGS) entry which is preliminary data.</text>
</comment>
<dbReference type="STRING" id="1316194.A0A1Q5SP45"/>
<protein>
    <submittedName>
        <fullName evidence="1">Uncharacterized protein</fullName>
    </submittedName>
</protein>